<comment type="caution">
    <text evidence="1">The sequence shown here is derived from an EMBL/GenBank/DDBJ whole genome shotgun (WGS) entry which is preliminary data.</text>
</comment>
<reference evidence="1 2" key="1">
    <citation type="submission" date="2019-02" db="EMBL/GenBank/DDBJ databases">
        <title>Deep-cultivation of Planctomycetes and their phenomic and genomic characterization uncovers novel biology.</title>
        <authorList>
            <person name="Wiegand S."/>
            <person name="Jogler M."/>
            <person name="Boedeker C."/>
            <person name="Pinto D."/>
            <person name="Vollmers J."/>
            <person name="Rivas-Marin E."/>
            <person name="Kohn T."/>
            <person name="Peeters S.H."/>
            <person name="Heuer A."/>
            <person name="Rast P."/>
            <person name="Oberbeckmann S."/>
            <person name="Bunk B."/>
            <person name="Jeske O."/>
            <person name="Meyerdierks A."/>
            <person name="Storesund J.E."/>
            <person name="Kallscheuer N."/>
            <person name="Luecker S."/>
            <person name="Lage O.M."/>
            <person name="Pohl T."/>
            <person name="Merkel B.J."/>
            <person name="Hornburger P."/>
            <person name="Mueller R.-W."/>
            <person name="Bruemmer F."/>
            <person name="Labrenz M."/>
            <person name="Spormann A.M."/>
            <person name="Op Den Camp H."/>
            <person name="Overmann J."/>
            <person name="Amann R."/>
            <person name="Jetten M.S.M."/>
            <person name="Mascher T."/>
            <person name="Medema M.H."/>
            <person name="Devos D.P."/>
            <person name="Kaster A.-K."/>
            <person name="Ovreas L."/>
            <person name="Rohde M."/>
            <person name="Galperin M.Y."/>
            <person name="Jogler C."/>
        </authorList>
    </citation>
    <scope>NUCLEOTIDE SEQUENCE [LARGE SCALE GENOMIC DNA]</scope>
    <source>
        <strain evidence="1 2">Pla22</strain>
    </source>
</reference>
<evidence type="ECO:0000313" key="1">
    <source>
        <dbReference type="EMBL" id="TWT50232.1"/>
    </source>
</evidence>
<dbReference type="AlphaFoldDB" id="A0A5C5WK52"/>
<dbReference type="EMBL" id="SJPI01000002">
    <property type="protein sequence ID" value="TWT50232.1"/>
    <property type="molecule type" value="Genomic_DNA"/>
</dbReference>
<dbReference type="RefSeq" id="WP_146515498.1">
    <property type="nucleotide sequence ID" value="NZ_SJPI01000002.1"/>
</dbReference>
<sequence length="439" mass="48257">METRTQFLINSREHQSISGRNWGVWGLALLVWLGGNGVKTRAAGMVSVHGVVTDESGEPVSDATVVAIQKTWPRGRFQMNTLSTRTNEKGAFRFDDFATRGRPYEFLLTAMPDRHCMVSEYRGDRNGKSQPAVKLRVTPSEPTRITLTDTKGVPLPHAKVIPLTRITADGSEHKTYPIEMKDVGITANHSGVAELHAFLPGEKGKLMVEYHGNISEHAINIPSDQRLEVAIEAVEGRVMEGATDKDVVDSNAPSLGRVVSSSGQPIAGANVLLVLKTWPDGRFRQQVLQTESGRDGNFALSKMPGQADKKALLVTILKQGYEMTSEYRTFGKGEAIDSFEFTLENALRAKFRFVDKHGESLGKTRVFIARRKTPDKEHMIYAQSGADATFTTDDLGNIDLAFFQVGDVVRFIVQVDGKPIEATATITAEPTQRVVVSES</sequence>
<dbReference type="Proteomes" id="UP000316598">
    <property type="component" value="Unassembled WGS sequence"/>
</dbReference>
<protein>
    <recommendedName>
        <fullName evidence="3">Nickel uptake substrate-specific transmembrane region</fullName>
    </recommendedName>
</protein>
<dbReference type="SUPFAM" id="SSF49464">
    <property type="entry name" value="Carboxypeptidase regulatory domain-like"/>
    <property type="match status" value="2"/>
</dbReference>
<keyword evidence="2" id="KW-1185">Reference proteome</keyword>
<organism evidence="1 2">
    <name type="scientific">Rubripirellula amarantea</name>
    <dbReference type="NCBI Taxonomy" id="2527999"/>
    <lineage>
        <taxon>Bacteria</taxon>
        <taxon>Pseudomonadati</taxon>
        <taxon>Planctomycetota</taxon>
        <taxon>Planctomycetia</taxon>
        <taxon>Pirellulales</taxon>
        <taxon>Pirellulaceae</taxon>
        <taxon>Rubripirellula</taxon>
    </lineage>
</organism>
<evidence type="ECO:0008006" key="3">
    <source>
        <dbReference type="Google" id="ProtNLM"/>
    </source>
</evidence>
<gene>
    <name evidence="1" type="ORF">Pla22_29730</name>
</gene>
<accession>A0A5C5WK52</accession>
<dbReference type="OrthoDB" id="213120at2"/>
<name>A0A5C5WK52_9BACT</name>
<dbReference type="InterPro" id="IPR008969">
    <property type="entry name" value="CarboxyPept-like_regulatory"/>
</dbReference>
<proteinExistence type="predicted"/>
<evidence type="ECO:0000313" key="2">
    <source>
        <dbReference type="Proteomes" id="UP000316598"/>
    </source>
</evidence>